<feature type="chain" id="PRO_5021876712" evidence="7">
    <location>
        <begin position="35"/>
        <end position="533"/>
    </location>
</feature>
<evidence type="ECO:0000256" key="7">
    <source>
        <dbReference type="SAM" id="SignalP"/>
    </source>
</evidence>
<keyword evidence="3" id="KW-0472">Membrane</keyword>
<dbReference type="OrthoDB" id="9787283at2"/>
<evidence type="ECO:0000256" key="1">
    <source>
        <dbReference type="ARBA" id="ARBA00022475"/>
    </source>
</evidence>
<keyword evidence="5" id="KW-0449">Lipoprotein</keyword>
<evidence type="ECO:0000256" key="2">
    <source>
        <dbReference type="ARBA" id="ARBA00022729"/>
    </source>
</evidence>
<dbReference type="SUPFAM" id="SSF53850">
    <property type="entry name" value="Periplasmic binding protein-like II"/>
    <property type="match status" value="1"/>
</dbReference>
<name>A0A559K6J9_9BACL</name>
<keyword evidence="4" id="KW-0564">Palmitate</keyword>
<protein>
    <submittedName>
        <fullName evidence="8">Extracellular solute-binding protein</fullName>
    </submittedName>
</protein>
<evidence type="ECO:0000313" key="9">
    <source>
        <dbReference type="Proteomes" id="UP000317036"/>
    </source>
</evidence>
<dbReference type="Pfam" id="PF01547">
    <property type="entry name" value="SBP_bac_1"/>
    <property type="match status" value="1"/>
</dbReference>
<feature type="region of interest" description="Disordered" evidence="6">
    <location>
        <begin position="27"/>
        <end position="55"/>
    </location>
</feature>
<dbReference type="PROSITE" id="PS51257">
    <property type="entry name" value="PROKAR_LIPOPROTEIN"/>
    <property type="match status" value="1"/>
</dbReference>
<evidence type="ECO:0000256" key="3">
    <source>
        <dbReference type="ARBA" id="ARBA00023136"/>
    </source>
</evidence>
<keyword evidence="1" id="KW-1003">Cell membrane</keyword>
<reference evidence="8 9" key="1">
    <citation type="submission" date="2019-07" db="EMBL/GenBank/DDBJ databases">
        <authorList>
            <person name="Kim J."/>
        </authorList>
    </citation>
    <scope>NUCLEOTIDE SEQUENCE [LARGE SCALE GENOMIC DNA]</scope>
    <source>
        <strain evidence="8 9">JC52</strain>
    </source>
</reference>
<keyword evidence="2 7" id="KW-0732">Signal</keyword>
<feature type="signal peptide" evidence="7">
    <location>
        <begin position="1"/>
        <end position="34"/>
    </location>
</feature>
<dbReference type="PANTHER" id="PTHR43649">
    <property type="entry name" value="ARABINOSE-BINDING PROTEIN-RELATED"/>
    <property type="match status" value="1"/>
</dbReference>
<keyword evidence="9" id="KW-1185">Reference proteome</keyword>
<evidence type="ECO:0000256" key="4">
    <source>
        <dbReference type="ARBA" id="ARBA00023139"/>
    </source>
</evidence>
<dbReference type="EMBL" id="VNJI01000032">
    <property type="protein sequence ID" value="TVY07727.1"/>
    <property type="molecule type" value="Genomic_DNA"/>
</dbReference>
<accession>A0A559K6J9</accession>
<dbReference type="InterPro" id="IPR006059">
    <property type="entry name" value="SBP"/>
</dbReference>
<organism evidence="8 9">
    <name type="scientific">Paenibacillus cremeus</name>
    <dbReference type="NCBI Taxonomy" id="2163881"/>
    <lineage>
        <taxon>Bacteria</taxon>
        <taxon>Bacillati</taxon>
        <taxon>Bacillota</taxon>
        <taxon>Bacilli</taxon>
        <taxon>Bacillales</taxon>
        <taxon>Paenibacillaceae</taxon>
        <taxon>Paenibacillus</taxon>
    </lineage>
</organism>
<sequence length="533" mass="59442">MKPMKPKVKTIIACTSAALLALGAAGCNSTSSSATPQPTKQPEAKSSEPAPAATPAKVDKVTYNIFRSFNAPEYPADGGPAKPIVLDAMDKAGLKGIDYKVTLASGDEYYQKLNLLAASGELPDMFNVNIPTMSRFADEGLIIPLDDLIKDMPNIQKVIKQEDIETLRYKGKLYALPVGFRPEAFNGPNISGFVIRKDWLDSLGLKEPKTLDELHDVLKAFTFNDPDKNGKKDTYGLSTTKMKSNTTEPPNFSAIFGSYGIIPTFWHERGGVLKQGMVLPETKQVLQLLQNWFKEGIIDPDFPIMETKQLQEKVINSKVGVFEGSAFDGDPKQALNSSLLKANPSAKLLVIEPPTGPNGKKGWAESSPSYNDMRAISSKVKDPKRLLQMVDWAVGPGFNLVTYGEEGKDFTFDKDKNKIDMKVESYSELYKKGFSNPIRFLQVVDRRWMADDAIKGMVLSNDPKNLIKNEFWKTTQAMIDHPDLITLWNEYYAKIITGAWSVDKFDEFVQKYYQQGGSDIEKQVNDEWKKTKK</sequence>
<evidence type="ECO:0000313" key="8">
    <source>
        <dbReference type="EMBL" id="TVY07727.1"/>
    </source>
</evidence>
<dbReference type="PANTHER" id="PTHR43649:SF33">
    <property type="entry name" value="POLYGALACTURONAN_RHAMNOGALACTURONAN-BINDING PROTEIN YTCQ"/>
    <property type="match status" value="1"/>
</dbReference>
<dbReference type="Gene3D" id="3.40.190.10">
    <property type="entry name" value="Periplasmic binding protein-like II"/>
    <property type="match status" value="2"/>
</dbReference>
<evidence type="ECO:0000256" key="5">
    <source>
        <dbReference type="ARBA" id="ARBA00023288"/>
    </source>
</evidence>
<dbReference type="Proteomes" id="UP000317036">
    <property type="component" value="Unassembled WGS sequence"/>
</dbReference>
<comment type="caution">
    <text evidence="8">The sequence shown here is derived from an EMBL/GenBank/DDBJ whole genome shotgun (WGS) entry which is preliminary data.</text>
</comment>
<feature type="compositionally biased region" description="Polar residues" evidence="6">
    <location>
        <begin position="27"/>
        <end position="40"/>
    </location>
</feature>
<gene>
    <name evidence="8" type="ORF">FPZ49_22155</name>
</gene>
<dbReference type="RefSeq" id="WP_144851069.1">
    <property type="nucleotide sequence ID" value="NZ_VNJI01000032.1"/>
</dbReference>
<dbReference type="AlphaFoldDB" id="A0A559K6J9"/>
<evidence type="ECO:0000256" key="6">
    <source>
        <dbReference type="SAM" id="MobiDB-lite"/>
    </source>
</evidence>
<proteinExistence type="predicted"/>
<dbReference type="InterPro" id="IPR050490">
    <property type="entry name" value="Bact_solute-bd_prot1"/>
</dbReference>